<protein>
    <submittedName>
        <fullName evidence="6">Beta-ketoacyl synthase</fullName>
    </submittedName>
</protein>
<dbReference type="AlphaFoldDB" id="D6U201"/>
<comment type="caution">
    <text evidence="6">The sequence shown here is derived from an EMBL/GenBank/DDBJ whole genome shotgun (WGS) entry which is preliminary data.</text>
</comment>
<gene>
    <name evidence="6" type="ORF">Krac_1518</name>
</gene>
<dbReference type="Proteomes" id="UP000004508">
    <property type="component" value="Unassembled WGS sequence"/>
</dbReference>
<dbReference type="PANTHER" id="PTHR11712:SF322">
    <property type="entry name" value="POLYKETIDE BETA-KETOACYL SYNTHASE 2-RELATED"/>
    <property type="match status" value="1"/>
</dbReference>
<dbReference type="GO" id="GO:0006633">
    <property type="term" value="P:fatty acid biosynthetic process"/>
    <property type="evidence" value="ECO:0007669"/>
    <property type="project" value="TreeGrafter"/>
</dbReference>
<keyword evidence="2 4" id="KW-0808">Transferase</keyword>
<dbReference type="eggNOG" id="COG0304">
    <property type="taxonomic scope" value="Bacteria"/>
</dbReference>
<reference evidence="6 7" key="1">
    <citation type="journal article" date="2011" name="Stand. Genomic Sci.">
        <title>Non-contiguous finished genome sequence and contextual data of the filamentous soil bacterium Ktedonobacter racemifer type strain (SOSP1-21).</title>
        <authorList>
            <person name="Chang Y.J."/>
            <person name="Land M."/>
            <person name="Hauser L."/>
            <person name="Chertkov O."/>
            <person name="Del Rio T.G."/>
            <person name="Nolan M."/>
            <person name="Copeland A."/>
            <person name="Tice H."/>
            <person name="Cheng J.F."/>
            <person name="Lucas S."/>
            <person name="Han C."/>
            <person name="Goodwin L."/>
            <person name="Pitluck S."/>
            <person name="Ivanova N."/>
            <person name="Ovchinikova G."/>
            <person name="Pati A."/>
            <person name="Chen A."/>
            <person name="Palaniappan K."/>
            <person name="Mavromatis K."/>
            <person name="Liolios K."/>
            <person name="Brettin T."/>
            <person name="Fiebig A."/>
            <person name="Rohde M."/>
            <person name="Abt B."/>
            <person name="Goker M."/>
            <person name="Detter J.C."/>
            <person name="Woyke T."/>
            <person name="Bristow J."/>
            <person name="Eisen J.A."/>
            <person name="Markowitz V."/>
            <person name="Hugenholtz P."/>
            <person name="Kyrpides N.C."/>
            <person name="Klenk H.P."/>
            <person name="Lapidus A."/>
        </authorList>
    </citation>
    <scope>NUCLEOTIDE SEQUENCE [LARGE SCALE GENOMIC DNA]</scope>
    <source>
        <strain evidence="7">DSM 44963</strain>
    </source>
</reference>
<dbReference type="OrthoDB" id="416758at2"/>
<keyword evidence="3" id="KW-0012">Acyltransferase</keyword>
<dbReference type="RefSeq" id="WP_007917933.1">
    <property type="nucleotide sequence ID" value="NZ_ADVG01000004.1"/>
</dbReference>
<feature type="domain" description="Ketosynthase family 3 (KS3)" evidence="5">
    <location>
        <begin position="2"/>
        <end position="421"/>
    </location>
</feature>
<dbReference type="Pfam" id="PF00109">
    <property type="entry name" value="ketoacyl-synt"/>
    <property type="match status" value="1"/>
</dbReference>
<dbReference type="InterPro" id="IPR014030">
    <property type="entry name" value="Ketoacyl_synth_N"/>
</dbReference>
<dbReference type="InterPro" id="IPR020841">
    <property type="entry name" value="PKS_Beta-ketoAc_synthase_dom"/>
</dbReference>
<evidence type="ECO:0000259" key="5">
    <source>
        <dbReference type="PROSITE" id="PS52004"/>
    </source>
</evidence>
<dbReference type="GO" id="GO:0004315">
    <property type="term" value="F:3-oxoacyl-[acyl-carrier-protein] synthase activity"/>
    <property type="evidence" value="ECO:0007669"/>
    <property type="project" value="TreeGrafter"/>
</dbReference>
<dbReference type="Gene3D" id="3.40.47.10">
    <property type="match status" value="1"/>
</dbReference>
<comment type="similarity">
    <text evidence="1 4">Belongs to the thiolase-like superfamily. Beta-ketoacyl-ACP synthases family.</text>
</comment>
<dbReference type="InParanoid" id="D6U201"/>
<dbReference type="SMART" id="SM00825">
    <property type="entry name" value="PKS_KS"/>
    <property type="match status" value="1"/>
</dbReference>
<dbReference type="STRING" id="485913.Krac_1518"/>
<dbReference type="CDD" id="cd00834">
    <property type="entry name" value="KAS_I_II"/>
    <property type="match status" value="1"/>
</dbReference>
<keyword evidence="7" id="KW-1185">Reference proteome</keyword>
<evidence type="ECO:0000313" key="6">
    <source>
        <dbReference type="EMBL" id="EFH80885.1"/>
    </source>
</evidence>
<evidence type="ECO:0000256" key="1">
    <source>
        <dbReference type="ARBA" id="ARBA00008467"/>
    </source>
</evidence>
<dbReference type="PROSITE" id="PS52004">
    <property type="entry name" value="KS3_2"/>
    <property type="match status" value="1"/>
</dbReference>
<sequence length="423" mass="45470">MMARIVITGMGVISPYGIGSGILWEKLLAGENGLKPLTTFETSHIQCRVGGQLLDFRPEAYLSPRLIRKIDRFSTFGLISAYLALQDAGLLSDGKKPVWTQQEQHSHRVGITVGNNLGGWEFAERELRHLWALGPRDVSPHMATAWFPAAVQGNMSIYFGIKGIGRTFLSDRASGALAIMHAADCLQRGRADIMLAGGTEAPFSPYAALCYETSGLMSKKAVTGSPETYRPFDEAHDGLVAGEGAAFFILERAEDAEKRGATILAEVAGWASTNDGYHPVQPAPDGERYAAAMTRAMQRADASADEVDCLFAAGSAVPDEDVSETRAIHLALREAVRRVPVATPKSAFGNLFGAAFPVDMAIALLAMQHRVLPATLHLDQAAPGCDLDYVPQTPRSVDHLDRCLINARGIGGANASVLLRTWA</sequence>
<proteinExistence type="inferred from homology"/>
<dbReference type="EMBL" id="ADVG01000004">
    <property type="protein sequence ID" value="EFH80885.1"/>
    <property type="molecule type" value="Genomic_DNA"/>
</dbReference>
<dbReference type="InterPro" id="IPR016039">
    <property type="entry name" value="Thiolase-like"/>
</dbReference>
<accession>D6U201</accession>
<dbReference type="Pfam" id="PF02801">
    <property type="entry name" value="Ketoacyl-synt_C"/>
    <property type="match status" value="1"/>
</dbReference>
<name>D6U201_KTERA</name>
<evidence type="ECO:0000313" key="7">
    <source>
        <dbReference type="Proteomes" id="UP000004508"/>
    </source>
</evidence>
<evidence type="ECO:0000256" key="4">
    <source>
        <dbReference type="RuleBase" id="RU003694"/>
    </source>
</evidence>
<evidence type="ECO:0000256" key="3">
    <source>
        <dbReference type="ARBA" id="ARBA00023315"/>
    </source>
</evidence>
<organism evidence="6 7">
    <name type="scientific">Ktedonobacter racemifer DSM 44963</name>
    <dbReference type="NCBI Taxonomy" id="485913"/>
    <lineage>
        <taxon>Bacteria</taxon>
        <taxon>Bacillati</taxon>
        <taxon>Chloroflexota</taxon>
        <taxon>Ktedonobacteria</taxon>
        <taxon>Ktedonobacterales</taxon>
        <taxon>Ktedonobacteraceae</taxon>
        <taxon>Ktedonobacter</taxon>
    </lineage>
</organism>
<dbReference type="InterPro" id="IPR000794">
    <property type="entry name" value="Beta-ketoacyl_synthase"/>
</dbReference>
<dbReference type="SUPFAM" id="SSF53901">
    <property type="entry name" value="Thiolase-like"/>
    <property type="match status" value="2"/>
</dbReference>
<dbReference type="PANTHER" id="PTHR11712">
    <property type="entry name" value="POLYKETIDE SYNTHASE-RELATED"/>
    <property type="match status" value="1"/>
</dbReference>
<evidence type="ECO:0000256" key="2">
    <source>
        <dbReference type="ARBA" id="ARBA00022679"/>
    </source>
</evidence>
<dbReference type="InterPro" id="IPR014031">
    <property type="entry name" value="Ketoacyl_synth_C"/>
</dbReference>